<evidence type="ECO:0000313" key="1">
    <source>
        <dbReference type="EMBL" id="OXU16272.1"/>
    </source>
</evidence>
<sequence>MIASIIIYQMLQTGQKHMVTSLRPVKTRYCQVFLPSRVSTALEKDKEAFESMSYQAKEMKPSLTLKGENNIEFCIV</sequence>
<keyword evidence="2" id="KW-1185">Reference proteome</keyword>
<organism evidence="1 2">
    <name type="scientific">Trichomalopsis sarcophagae</name>
    <dbReference type="NCBI Taxonomy" id="543379"/>
    <lineage>
        <taxon>Eukaryota</taxon>
        <taxon>Metazoa</taxon>
        <taxon>Ecdysozoa</taxon>
        <taxon>Arthropoda</taxon>
        <taxon>Hexapoda</taxon>
        <taxon>Insecta</taxon>
        <taxon>Pterygota</taxon>
        <taxon>Neoptera</taxon>
        <taxon>Endopterygota</taxon>
        <taxon>Hymenoptera</taxon>
        <taxon>Apocrita</taxon>
        <taxon>Proctotrupomorpha</taxon>
        <taxon>Chalcidoidea</taxon>
        <taxon>Pteromalidae</taxon>
        <taxon>Pteromalinae</taxon>
        <taxon>Trichomalopsis</taxon>
    </lineage>
</organism>
<proteinExistence type="predicted"/>
<name>A0A232ED46_9HYME</name>
<comment type="caution">
    <text evidence="1">The sequence shown here is derived from an EMBL/GenBank/DDBJ whole genome shotgun (WGS) entry which is preliminary data.</text>
</comment>
<dbReference type="EMBL" id="NNAY01008517">
    <property type="protein sequence ID" value="OXU16272.1"/>
    <property type="molecule type" value="Genomic_DNA"/>
</dbReference>
<dbReference type="AlphaFoldDB" id="A0A232ED46"/>
<dbReference type="Proteomes" id="UP000215335">
    <property type="component" value="Unassembled WGS sequence"/>
</dbReference>
<gene>
    <name evidence="1" type="ORF">TSAR_015972</name>
</gene>
<protein>
    <submittedName>
        <fullName evidence="1">Uncharacterized protein</fullName>
    </submittedName>
</protein>
<evidence type="ECO:0000313" key="2">
    <source>
        <dbReference type="Proteomes" id="UP000215335"/>
    </source>
</evidence>
<reference evidence="1 2" key="1">
    <citation type="journal article" date="2017" name="Curr. Biol.">
        <title>The Evolution of Venom by Co-option of Single-Copy Genes.</title>
        <authorList>
            <person name="Martinson E.O."/>
            <person name="Mrinalini"/>
            <person name="Kelkar Y.D."/>
            <person name="Chang C.H."/>
            <person name="Werren J.H."/>
        </authorList>
    </citation>
    <scope>NUCLEOTIDE SEQUENCE [LARGE SCALE GENOMIC DNA]</scope>
    <source>
        <strain evidence="1 2">Alberta</strain>
        <tissue evidence="1">Whole body</tissue>
    </source>
</reference>
<accession>A0A232ED46</accession>